<keyword evidence="6" id="KW-1185">Reference proteome</keyword>
<proteinExistence type="predicted"/>
<dbReference type="SMART" id="SM00799">
    <property type="entry name" value="DENN"/>
    <property type="match status" value="1"/>
</dbReference>
<evidence type="ECO:0000256" key="2">
    <source>
        <dbReference type="ARBA" id="ARBA00023329"/>
    </source>
</evidence>
<feature type="compositionally biased region" description="Low complexity" evidence="3">
    <location>
        <begin position="824"/>
        <end position="840"/>
    </location>
</feature>
<feature type="compositionally biased region" description="Polar residues" evidence="3">
    <location>
        <begin position="1238"/>
        <end position="1253"/>
    </location>
</feature>
<dbReference type="PANTHER" id="PTHR13196">
    <property type="entry name" value="DENN DOMAIN-CONTAINING"/>
    <property type="match status" value="1"/>
</dbReference>
<feature type="compositionally biased region" description="Polar residues" evidence="3">
    <location>
        <begin position="1331"/>
        <end position="1342"/>
    </location>
</feature>
<dbReference type="PROSITE" id="PS50211">
    <property type="entry name" value="DENN"/>
    <property type="match status" value="1"/>
</dbReference>
<organism evidence="5 6">
    <name type="scientific">Apatococcus lobatus</name>
    <dbReference type="NCBI Taxonomy" id="904363"/>
    <lineage>
        <taxon>Eukaryota</taxon>
        <taxon>Viridiplantae</taxon>
        <taxon>Chlorophyta</taxon>
        <taxon>core chlorophytes</taxon>
        <taxon>Trebouxiophyceae</taxon>
        <taxon>Chlorellales</taxon>
        <taxon>Chlorellaceae</taxon>
        <taxon>Apatococcus</taxon>
    </lineage>
</organism>
<name>A0AAW1RDK5_9CHLO</name>
<dbReference type="InterPro" id="IPR005113">
    <property type="entry name" value="uDENN_dom"/>
</dbReference>
<feature type="compositionally biased region" description="Basic and acidic residues" evidence="3">
    <location>
        <begin position="856"/>
        <end position="871"/>
    </location>
</feature>
<dbReference type="InterPro" id="IPR043153">
    <property type="entry name" value="DENN_C"/>
</dbReference>
<feature type="compositionally biased region" description="Low complexity" evidence="3">
    <location>
        <begin position="995"/>
        <end position="1010"/>
    </location>
</feature>
<feature type="domain" description="UDENN" evidence="4">
    <location>
        <begin position="1"/>
        <end position="494"/>
    </location>
</feature>
<dbReference type="GO" id="GO:1901981">
    <property type="term" value="F:phosphatidylinositol phosphate binding"/>
    <property type="evidence" value="ECO:0007669"/>
    <property type="project" value="TreeGrafter"/>
</dbReference>
<evidence type="ECO:0000313" key="6">
    <source>
        <dbReference type="Proteomes" id="UP001438707"/>
    </source>
</evidence>
<dbReference type="GO" id="GO:0006897">
    <property type="term" value="P:endocytosis"/>
    <property type="evidence" value="ECO:0007669"/>
    <property type="project" value="TreeGrafter"/>
</dbReference>
<evidence type="ECO:0000256" key="1">
    <source>
        <dbReference type="ARBA" id="ARBA00004132"/>
    </source>
</evidence>
<feature type="region of interest" description="Disordered" evidence="3">
    <location>
        <begin position="966"/>
        <end position="1032"/>
    </location>
</feature>
<dbReference type="InterPro" id="IPR037516">
    <property type="entry name" value="Tripartite_DENN"/>
</dbReference>
<dbReference type="PANTHER" id="PTHR13196:SF14">
    <property type="entry name" value="UDENN DOMAIN-CONTAINING PROTEIN"/>
    <property type="match status" value="1"/>
</dbReference>
<feature type="compositionally biased region" description="Pro residues" evidence="3">
    <location>
        <begin position="809"/>
        <end position="823"/>
    </location>
</feature>
<dbReference type="GO" id="GO:0005829">
    <property type="term" value="C:cytosol"/>
    <property type="evidence" value="ECO:0007669"/>
    <property type="project" value="TreeGrafter"/>
</dbReference>
<feature type="region of interest" description="Disordered" evidence="3">
    <location>
        <begin position="1212"/>
        <end position="1253"/>
    </location>
</feature>
<feature type="region of interest" description="Disordered" evidence="3">
    <location>
        <begin position="578"/>
        <end position="631"/>
    </location>
</feature>
<evidence type="ECO:0000256" key="3">
    <source>
        <dbReference type="SAM" id="MobiDB-lite"/>
    </source>
</evidence>
<evidence type="ECO:0000259" key="4">
    <source>
        <dbReference type="PROSITE" id="PS50211"/>
    </source>
</evidence>
<dbReference type="Gene3D" id="3.30.450.200">
    <property type="match status" value="1"/>
</dbReference>
<dbReference type="Pfam" id="PF02141">
    <property type="entry name" value="DENN"/>
    <property type="match status" value="1"/>
</dbReference>
<feature type="compositionally biased region" description="Polar residues" evidence="3">
    <location>
        <begin position="682"/>
        <end position="720"/>
    </location>
</feature>
<feature type="compositionally biased region" description="Polar residues" evidence="3">
    <location>
        <begin position="1046"/>
        <end position="1062"/>
    </location>
</feature>
<comment type="subcellular location">
    <subcellularLocation>
        <location evidence="1">Cytoplasmic vesicle</location>
        <location evidence="1">Clathrin-coated vesicle</location>
    </subcellularLocation>
</comment>
<feature type="region of interest" description="Disordered" evidence="3">
    <location>
        <begin position="403"/>
        <end position="441"/>
    </location>
</feature>
<protein>
    <recommendedName>
        <fullName evidence="4">UDENN domain-containing protein</fullName>
    </recommendedName>
</protein>
<gene>
    <name evidence="5" type="ORF">WJX74_010680</name>
</gene>
<feature type="region of interest" description="Disordered" evidence="3">
    <location>
        <begin position="644"/>
        <end position="891"/>
    </location>
</feature>
<dbReference type="Gene3D" id="3.40.50.11500">
    <property type="match status" value="1"/>
</dbReference>
<feature type="compositionally biased region" description="Low complexity" evidence="3">
    <location>
        <begin position="966"/>
        <end position="976"/>
    </location>
</feature>
<dbReference type="GO" id="GO:0030136">
    <property type="term" value="C:clathrin-coated vesicle"/>
    <property type="evidence" value="ECO:0007669"/>
    <property type="project" value="UniProtKB-SubCell"/>
</dbReference>
<dbReference type="InterPro" id="IPR001194">
    <property type="entry name" value="cDENN_dom"/>
</dbReference>
<dbReference type="InterPro" id="IPR005112">
    <property type="entry name" value="dDENN_dom"/>
</dbReference>
<dbReference type="GO" id="GO:0032456">
    <property type="term" value="P:endocytic recycling"/>
    <property type="evidence" value="ECO:0007669"/>
    <property type="project" value="TreeGrafter"/>
</dbReference>
<comment type="caution">
    <text evidence="5">The sequence shown here is derived from an EMBL/GenBank/DDBJ whole genome shotgun (WGS) entry which is preliminary data.</text>
</comment>
<dbReference type="Pfam" id="PF03455">
    <property type="entry name" value="dDENN"/>
    <property type="match status" value="1"/>
</dbReference>
<dbReference type="Proteomes" id="UP001438707">
    <property type="component" value="Unassembled WGS sequence"/>
</dbReference>
<dbReference type="EMBL" id="JALJOS010000013">
    <property type="protein sequence ID" value="KAK9831819.1"/>
    <property type="molecule type" value="Genomic_DNA"/>
</dbReference>
<feature type="region of interest" description="Disordered" evidence="3">
    <location>
        <begin position="1046"/>
        <end position="1121"/>
    </location>
</feature>
<feature type="compositionally biased region" description="Low complexity" evidence="3">
    <location>
        <begin position="1081"/>
        <end position="1095"/>
    </location>
</feature>
<feature type="compositionally biased region" description="Low complexity" evidence="3">
    <location>
        <begin position="672"/>
        <end position="681"/>
    </location>
</feature>
<reference evidence="5 6" key="1">
    <citation type="journal article" date="2024" name="Nat. Commun.">
        <title>Phylogenomics reveals the evolutionary origins of lichenization in chlorophyte algae.</title>
        <authorList>
            <person name="Puginier C."/>
            <person name="Libourel C."/>
            <person name="Otte J."/>
            <person name="Skaloud P."/>
            <person name="Haon M."/>
            <person name="Grisel S."/>
            <person name="Petersen M."/>
            <person name="Berrin J.G."/>
            <person name="Delaux P.M."/>
            <person name="Dal Grande F."/>
            <person name="Keller J."/>
        </authorList>
    </citation>
    <scope>NUCLEOTIDE SEQUENCE [LARGE SCALE GENOMIC DNA]</scope>
    <source>
        <strain evidence="5 6">SAG 2145</strain>
    </source>
</reference>
<dbReference type="Pfam" id="PF03456">
    <property type="entry name" value="uDENN"/>
    <property type="match status" value="1"/>
</dbReference>
<keyword evidence="2" id="KW-0968">Cytoplasmic vesicle</keyword>
<feature type="compositionally biased region" description="Polar residues" evidence="3">
    <location>
        <begin position="765"/>
        <end position="780"/>
    </location>
</feature>
<feature type="region of interest" description="Disordered" evidence="3">
    <location>
        <begin position="1311"/>
        <end position="1342"/>
    </location>
</feature>
<dbReference type="InterPro" id="IPR040032">
    <property type="entry name" value="DENND1A/B/C"/>
</dbReference>
<feature type="compositionally biased region" description="Polar residues" evidence="3">
    <location>
        <begin position="1069"/>
        <end position="1080"/>
    </location>
</feature>
<sequence length="1342" mass="140054">MFSSAFVARIATASSGNRVELFCRVDESAAAAAALPPEQNLGGFCFPVGPENVFPKEYSRPEEFSFTLTGGDGARIHGFCRSFLPPRAKFGDPRLNSNLRFPQIACIISPHPWFSFFYKVLQCFEQLLKQGNLLTEAASKKLPAASPAGTFFHSLSKQCPRPPTPGHIFRVDLPETSTPLSISPVRRIGGFEAAGPKNLLQSNKDFIELEIPPDCGNGAWNAGIPLARLLFHVPAPALLSLLAGLLLERRIILVSQDRDLVSAAVHAATALLYPMRWQHIYLPLLPNALKDYLQAPMPFLIGLPAQLLPAVRQMALSEVLVLDLDLGKLQPQPGVSPADDSAALPWSDRLLTALQAAQHGCRPFMTYQTLRSPTEFESTPIIAHLMQEYFLKLLGRYRQFVEPDSEQPNDQIPARPSTKPAPPRPATASGAPSPGLRQHHEDDNFFRAHGYQFDQEAFVASQRSERARRFLELFRHSQMYEVFITERLKLAAEGYESPEALQDAFEQKVTALQNRMTGKKLGKTLVTASAKSVSNLTSMIRSAGQSVRQMRAASGEDMDGNWTSLIMQAPSKGLTYLHQIRPGSEGPSRHPSPPLLNRGALPGRGGGTNSPAALDSPGTIQSDGSPPGDVAECITSLMHFDSVMPNEDDGLDQGPLGHHLRESTNFPHNRPKSSPAAPSPSQSRTHPTGSAPTQPQHTSAQASTTQAPPKGSTAASTVASPNRPADTHLQQPPPTSNGPVHASPTRRPPQGDAAQDTSRADQGHFATSSPRSGQSSANPAQPSPLKQPASRVGQAAAAAAQPGGAPATPTRPIPAAPTRPFPAAPSNNAQPAAAAVMSAAEGMSGKGNRPAGAPAAHRDLMDFGEPDRPDEAATSSSGQAGAPPLTSHSTASLLDADLEVKRSSAPDKSASPMAVIDVAWGGGVGTPPSTSCAAAGGGGRDGWAGLALTLGLAPAASAPVPSIQLPSALPSDASSSERQQVAPAPSPAMSPLQPSAGSMGSAGFGALASSRTGRPGLMAASPIRPTPSYPIGTSHALSQLDVFGSSRPSSAANTPMRSSGSTAARLVSEPQSSACVRTSIDSSSASPTRAPTPDSRSATPERSKSAHALQGQSSPVTPHHFRNQLAGSVTGILAGAVDGAEGACSEPVIEPGADAAKAASANGVSSSMSLHGTTDAELRALAALSNGGRIASGVGASTGKLPLVSGASPGSLAKPQWAGLTTSPPASPDPAPALHLHTGTNSSDPSWHGSQAVGTSYASQWGSEQQLAPLLRAPSNEQQMPQVAGSRRVSAVSSVSEDVWSDWLTHEAMRTAILPSQSTGHESADEGQQKKPLQSQTSLLDL</sequence>
<dbReference type="GO" id="GO:0005085">
    <property type="term" value="F:guanyl-nucleotide exchange factor activity"/>
    <property type="evidence" value="ECO:0007669"/>
    <property type="project" value="InterPro"/>
</dbReference>
<accession>A0AAW1RDK5</accession>
<feature type="compositionally biased region" description="Low complexity" evidence="3">
    <location>
        <begin position="787"/>
        <end position="808"/>
    </location>
</feature>
<evidence type="ECO:0000313" key="5">
    <source>
        <dbReference type="EMBL" id="KAK9831819.1"/>
    </source>
</evidence>